<organism evidence="1">
    <name type="scientific">Aphanomyces astaci</name>
    <name type="common">Crayfish plague agent</name>
    <dbReference type="NCBI Taxonomy" id="112090"/>
    <lineage>
        <taxon>Eukaryota</taxon>
        <taxon>Sar</taxon>
        <taxon>Stramenopiles</taxon>
        <taxon>Oomycota</taxon>
        <taxon>Saprolegniomycetes</taxon>
        <taxon>Saprolegniales</taxon>
        <taxon>Verrucalvaceae</taxon>
        <taxon>Aphanomyces</taxon>
    </lineage>
</organism>
<reference evidence="1" key="1">
    <citation type="submission" date="2013-12" db="EMBL/GenBank/DDBJ databases">
        <title>The Genome Sequence of Aphanomyces astaci APO3.</title>
        <authorList>
            <consortium name="The Broad Institute Genomics Platform"/>
            <person name="Russ C."/>
            <person name="Tyler B."/>
            <person name="van West P."/>
            <person name="Dieguez-Uribeondo J."/>
            <person name="Young S.K."/>
            <person name="Zeng Q."/>
            <person name="Gargeya S."/>
            <person name="Fitzgerald M."/>
            <person name="Abouelleil A."/>
            <person name="Alvarado L."/>
            <person name="Chapman S.B."/>
            <person name="Gainer-Dewar J."/>
            <person name="Goldberg J."/>
            <person name="Griggs A."/>
            <person name="Gujja S."/>
            <person name="Hansen M."/>
            <person name="Howarth C."/>
            <person name="Imamovic A."/>
            <person name="Ireland A."/>
            <person name="Larimer J."/>
            <person name="McCowan C."/>
            <person name="Murphy C."/>
            <person name="Pearson M."/>
            <person name="Poon T.W."/>
            <person name="Priest M."/>
            <person name="Roberts A."/>
            <person name="Saif S."/>
            <person name="Shea T."/>
            <person name="Sykes S."/>
            <person name="Wortman J."/>
            <person name="Nusbaum C."/>
            <person name="Birren B."/>
        </authorList>
    </citation>
    <scope>NUCLEOTIDE SEQUENCE [LARGE SCALE GENOMIC DNA]</scope>
    <source>
        <strain evidence="1">APO3</strain>
    </source>
</reference>
<dbReference type="VEuPathDB" id="FungiDB:H257_15861"/>
<evidence type="ECO:0000313" key="1">
    <source>
        <dbReference type="EMBL" id="ETV68127.1"/>
    </source>
</evidence>
<protein>
    <submittedName>
        <fullName evidence="1">Uncharacterized protein</fullName>
    </submittedName>
</protein>
<accession>W4FKV5</accession>
<name>W4FKV5_APHAT</name>
<sequence length="157" mass="17789">MHKPMPRTELHPTACTTLAVVQYTYTRDATQHVTSTNDRRKCAFQFSGMCVHRDCTVRPRRRVGSHRQNNSPTRTYATPMAVARPANCWMSCVEPRYTCRRDSKAMAPNMTFLMRRTSSLLAGLTDMPLSTERGAGVPTSKPHRCSTNALWGSCWIH</sequence>
<dbReference type="GeneID" id="20817857"/>
<proteinExistence type="predicted"/>
<dbReference type="RefSeq" id="XP_009842426.1">
    <property type="nucleotide sequence ID" value="XM_009844124.1"/>
</dbReference>
<dbReference type="EMBL" id="KI913189">
    <property type="protein sequence ID" value="ETV68127.1"/>
    <property type="molecule type" value="Genomic_DNA"/>
</dbReference>
<gene>
    <name evidence="1" type="ORF">H257_15861</name>
</gene>
<dbReference type="AlphaFoldDB" id="W4FKV5"/>